<feature type="transmembrane region" description="Helical" evidence="8">
    <location>
        <begin position="184"/>
        <end position="203"/>
    </location>
</feature>
<dbReference type="KEGG" id="nmk:CHR53_26155"/>
<dbReference type="AlphaFoldDB" id="A0A3T0I553"/>
<feature type="transmembrane region" description="Helical" evidence="8">
    <location>
        <begin position="6"/>
        <end position="23"/>
    </location>
</feature>
<dbReference type="RefSeq" id="WP_127489163.1">
    <property type="nucleotide sequence ID" value="NZ_CP022572.1"/>
</dbReference>
<feature type="transmembrane region" description="Helical" evidence="8">
    <location>
        <begin position="388"/>
        <end position="410"/>
    </location>
</feature>
<protein>
    <submittedName>
        <fullName evidence="9">Sodium:solute symporter</fullName>
    </submittedName>
</protein>
<dbReference type="Gene3D" id="1.20.1730.10">
    <property type="entry name" value="Sodium/glucose cotransporter"/>
    <property type="match status" value="1"/>
</dbReference>
<keyword evidence="5 8" id="KW-1133">Transmembrane helix</keyword>
<keyword evidence="10" id="KW-1185">Reference proteome</keyword>
<evidence type="ECO:0000256" key="6">
    <source>
        <dbReference type="ARBA" id="ARBA00023136"/>
    </source>
</evidence>
<name>A0A3T0I553_9BACI</name>
<evidence type="ECO:0000313" key="9">
    <source>
        <dbReference type="EMBL" id="AZU64433.1"/>
    </source>
</evidence>
<comment type="similarity">
    <text evidence="2 7">Belongs to the sodium:solute symporter (SSF) (TC 2.A.21) family.</text>
</comment>
<evidence type="ECO:0000256" key="8">
    <source>
        <dbReference type="SAM" id="Phobius"/>
    </source>
</evidence>
<keyword evidence="6 8" id="KW-0472">Membrane</keyword>
<dbReference type="InterPro" id="IPR038377">
    <property type="entry name" value="Na/Glc_symporter_sf"/>
</dbReference>
<feature type="transmembrane region" description="Helical" evidence="8">
    <location>
        <begin position="458"/>
        <end position="477"/>
    </location>
</feature>
<dbReference type="OrthoDB" id="9810181at2"/>
<feature type="transmembrane region" description="Helical" evidence="8">
    <location>
        <begin position="271"/>
        <end position="297"/>
    </location>
</feature>
<feature type="transmembrane region" description="Helical" evidence="8">
    <location>
        <begin position="365"/>
        <end position="382"/>
    </location>
</feature>
<evidence type="ECO:0000256" key="4">
    <source>
        <dbReference type="ARBA" id="ARBA00022692"/>
    </source>
</evidence>
<evidence type="ECO:0000256" key="2">
    <source>
        <dbReference type="ARBA" id="ARBA00006434"/>
    </source>
</evidence>
<dbReference type="InterPro" id="IPR001734">
    <property type="entry name" value="Na/solute_symporter"/>
</dbReference>
<keyword evidence="3" id="KW-0813">Transport</keyword>
<evidence type="ECO:0000256" key="7">
    <source>
        <dbReference type="RuleBase" id="RU362091"/>
    </source>
</evidence>
<feature type="transmembrane region" description="Helical" evidence="8">
    <location>
        <begin position="145"/>
        <end position="172"/>
    </location>
</feature>
<dbReference type="GO" id="GO:0022857">
    <property type="term" value="F:transmembrane transporter activity"/>
    <property type="evidence" value="ECO:0007669"/>
    <property type="project" value="InterPro"/>
</dbReference>
<evidence type="ECO:0000256" key="5">
    <source>
        <dbReference type="ARBA" id="ARBA00022989"/>
    </source>
</evidence>
<feature type="transmembrane region" description="Helical" evidence="8">
    <location>
        <begin position="317"/>
        <end position="345"/>
    </location>
</feature>
<dbReference type="PROSITE" id="PS50283">
    <property type="entry name" value="NA_SOLUT_SYMP_3"/>
    <property type="match status" value="1"/>
</dbReference>
<evidence type="ECO:0000256" key="3">
    <source>
        <dbReference type="ARBA" id="ARBA00022448"/>
    </source>
</evidence>
<evidence type="ECO:0000256" key="1">
    <source>
        <dbReference type="ARBA" id="ARBA00004141"/>
    </source>
</evidence>
<feature type="transmembrane region" description="Helical" evidence="8">
    <location>
        <begin position="72"/>
        <end position="91"/>
    </location>
</feature>
<dbReference type="InterPro" id="IPR050277">
    <property type="entry name" value="Sodium:Solute_Symporter"/>
</dbReference>
<dbReference type="GO" id="GO:0005886">
    <property type="term" value="C:plasma membrane"/>
    <property type="evidence" value="ECO:0007669"/>
    <property type="project" value="TreeGrafter"/>
</dbReference>
<sequence length="492" mass="53190">MNISITIMIAFVIVCMYWAIKAGRGKNGNMEEWALGGRGMGAIITFFLLAGEFFTAFSLTGLVGLAYNSGIATLYIMTYISIGCVLGYFLLPKIRRYGKEHHLISQGDFFEKKYTSPFLGKLITIVGVVAIMPMIVMALKGLGLIVSVASFGAISSTTAIWIGSMIVVIYTLISGLHGSSRVALIKDVLTFGVLLFLGLYFPFHYHNGIGSMIKEVSEVKPQVLFFPDAGLSLVWFISSIVLMALGVYIWPHTFLSAFAAKSDKALRKNSILMPLYSLMQLFSCFVGFAAILTIPNLSGAESDLALIKLVFQTFDPWFVGLIGAAGLLASLVPCSVMLITIGSMITSNIYIPLKPNTSARKQMNIARSFAIVAAIISLYLSLHSSGALVLLQLLSYNFIIQLFPSLIFSLMKKNFVTKQGAISGIVIGLSIALFSAATGTTVATLFPNLPSFILDINNGIYMLIINAIVTVIVSLVTQKSTAESKSLKSEAI</sequence>
<reference evidence="9 10" key="1">
    <citation type="submission" date="2017-07" db="EMBL/GenBank/DDBJ databases">
        <title>The complete genome sequence of Bacillus mesonae strain H20-5, an efficient strain improving plant abiotic stress resistance.</title>
        <authorList>
            <person name="Kim S.Y."/>
            <person name="Song H."/>
            <person name="Sang M.K."/>
            <person name="Weon H.-Y."/>
            <person name="Song J."/>
        </authorList>
    </citation>
    <scope>NUCLEOTIDE SEQUENCE [LARGE SCALE GENOMIC DNA]</scope>
    <source>
        <strain evidence="9 10">H20-5</strain>
    </source>
</reference>
<feature type="transmembrane region" description="Helical" evidence="8">
    <location>
        <begin position="118"/>
        <end position="139"/>
    </location>
</feature>
<feature type="transmembrane region" description="Helical" evidence="8">
    <location>
        <begin position="223"/>
        <end position="250"/>
    </location>
</feature>
<dbReference type="Proteomes" id="UP000282892">
    <property type="component" value="Chromosome"/>
</dbReference>
<dbReference type="Pfam" id="PF00474">
    <property type="entry name" value="SSF"/>
    <property type="match status" value="1"/>
</dbReference>
<keyword evidence="4 8" id="KW-0812">Transmembrane</keyword>
<dbReference type="CDD" id="cd10322">
    <property type="entry name" value="SLC5sbd"/>
    <property type="match status" value="1"/>
</dbReference>
<dbReference type="PANTHER" id="PTHR48086:SF8">
    <property type="entry name" value="MONOCARBOXYLIC ACID PERMEASE"/>
    <property type="match status" value="1"/>
</dbReference>
<proteinExistence type="inferred from homology"/>
<evidence type="ECO:0000313" key="10">
    <source>
        <dbReference type="Proteomes" id="UP000282892"/>
    </source>
</evidence>
<organism evidence="9 10">
    <name type="scientific">Neobacillus mesonae</name>
    <dbReference type="NCBI Taxonomy" id="1193713"/>
    <lineage>
        <taxon>Bacteria</taxon>
        <taxon>Bacillati</taxon>
        <taxon>Bacillota</taxon>
        <taxon>Bacilli</taxon>
        <taxon>Bacillales</taxon>
        <taxon>Bacillaceae</taxon>
        <taxon>Neobacillus</taxon>
    </lineage>
</organism>
<dbReference type="PANTHER" id="PTHR48086">
    <property type="entry name" value="SODIUM/PROLINE SYMPORTER-RELATED"/>
    <property type="match status" value="1"/>
</dbReference>
<dbReference type="STRING" id="1193713.GCA_001636315_02153"/>
<gene>
    <name evidence="9" type="ORF">CHR53_26155</name>
</gene>
<comment type="subcellular location">
    <subcellularLocation>
        <location evidence="1">Membrane</location>
        <topology evidence="1">Multi-pass membrane protein</topology>
    </subcellularLocation>
</comment>
<accession>A0A3T0I553</accession>
<feature type="transmembrane region" description="Helical" evidence="8">
    <location>
        <begin position="43"/>
        <end position="66"/>
    </location>
</feature>
<feature type="transmembrane region" description="Helical" evidence="8">
    <location>
        <begin position="422"/>
        <end position="446"/>
    </location>
</feature>
<dbReference type="EMBL" id="CP022572">
    <property type="protein sequence ID" value="AZU64433.1"/>
    <property type="molecule type" value="Genomic_DNA"/>
</dbReference>